<keyword evidence="3" id="KW-1185">Reference proteome</keyword>
<name>K3X8F7_GLOUD</name>
<organism evidence="2 3">
    <name type="scientific">Globisporangium ultimum (strain ATCC 200006 / CBS 805.95 / DAOM BR144)</name>
    <name type="common">Pythium ultimum</name>
    <dbReference type="NCBI Taxonomy" id="431595"/>
    <lineage>
        <taxon>Eukaryota</taxon>
        <taxon>Sar</taxon>
        <taxon>Stramenopiles</taxon>
        <taxon>Oomycota</taxon>
        <taxon>Peronosporomycetes</taxon>
        <taxon>Pythiales</taxon>
        <taxon>Pythiaceae</taxon>
        <taxon>Globisporangium</taxon>
    </lineage>
</organism>
<feature type="transmembrane region" description="Helical" evidence="1">
    <location>
        <begin position="20"/>
        <end position="42"/>
    </location>
</feature>
<sequence length="240" mass="27440">MEQFRRVVKRLPTTTVETLVVATAVAASAAAVSVVQARYIGFPVPFRLVLGTPVYTYVFTTLSSSAQTLFALLPVLKILIKHWIGERISQVHMTDLKPQVVIFNAKIFHSLTSLKPIRKCWDIQVVHEVLRLLHVTEFMVLVEYTEVIIMIVYCLYLLITVNFPNRQYYAQLSNMDAEAMQYTLSSILLYALLEVVSLVLLAMALEKQRVVSSLHQLAFVLEHQWHMMQAKLNLWVTFAT</sequence>
<evidence type="ECO:0000313" key="2">
    <source>
        <dbReference type="EnsemblProtists" id="PYU1_T013506"/>
    </source>
</evidence>
<keyword evidence="1" id="KW-1133">Transmembrane helix</keyword>
<reference evidence="3" key="2">
    <citation type="submission" date="2010-04" db="EMBL/GenBank/DDBJ databases">
        <authorList>
            <person name="Buell R."/>
            <person name="Hamilton J."/>
            <person name="Hostetler J."/>
        </authorList>
    </citation>
    <scope>NUCLEOTIDE SEQUENCE [LARGE SCALE GENOMIC DNA]</scope>
    <source>
        <strain evidence="3">DAOM:BR144</strain>
    </source>
</reference>
<feature type="transmembrane region" description="Helical" evidence="1">
    <location>
        <begin position="54"/>
        <end position="80"/>
    </location>
</feature>
<keyword evidence="1" id="KW-0812">Transmembrane</keyword>
<reference evidence="2" key="3">
    <citation type="submission" date="2015-02" db="UniProtKB">
        <authorList>
            <consortium name="EnsemblProtists"/>
        </authorList>
    </citation>
    <scope>IDENTIFICATION</scope>
    <source>
        <strain evidence="2">DAOM BR144</strain>
    </source>
</reference>
<dbReference type="EMBL" id="GL376593">
    <property type="status" value="NOT_ANNOTATED_CDS"/>
    <property type="molecule type" value="Genomic_DNA"/>
</dbReference>
<keyword evidence="1" id="KW-0472">Membrane</keyword>
<evidence type="ECO:0000256" key="1">
    <source>
        <dbReference type="SAM" id="Phobius"/>
    </source>
</evidence>
<dbReference type="AlphaFoldDB" id="K3X8F7"/>
<protein>
    <submittedName>
        <fullName evidence="2">Uncharacterized protein</fullName>
    </submittedName>
</protein>
<reference evidence="3" key="1">
    <citation type="journal article" date="2010" name="Genome Biol.">
        <title>Genome sequence of the necrotrophic plant pathogen Pythium ultimum reveals original pathogenicity mechanisms and effector repertoire.</title>
        <authorList>
            <person name="Levesque C.A."/>
            <person name="Brouwer H."/>
            <person name="Cano L."/>
            <person name="Hamilton J.P."/>
            <person name="Holt C."/>
            <person name="Huitema E."/>
            <person name="Raffaele S."/>
            <person name="Robideau G.P."/>
            <person name="Thines M."/>
            <person name="Win J."/>
            <person name="Zerillo M.M."/>
            <person name="Beakes G.W."/>
            <person name="Boore J.L."/>
            <person name="Busam D."/>
            <person name="Dumas B."/>
            <person name="Ferriera S."/>
            <person name="Fuerstenberg S.I."/>
            <person name="Gachon C.M."/>
            <person name="Gaulin E."/>
            <person name="Govers F."/>
            <person name="Grenville-Briggs L."/>
            <person name="Horner N."/>
            <person name="Hostetler J."/>
            <person name="Jiang R.H."/>
            <person name="Johnson J."/>
            <person name="Krajaejun T."/>
            <person name="Lin H."/>
            <person name="Meijer H.J."/>
            <person name="Moore B."/>
            <person name="Morris P."/>
            <person name="Phuntmart V."/>
            <person name="Puiu D."/>
            <person name="Shetty J."/>
            <person name="Stajich J.E."/>
            <person name="Tripathy S."/>
            <person name="Wawra S."/>
            <person name="van West P."/>
            <person name="Whitty B.R."/>
            <person name="Coutinho P.M."/>
            <person name="Henrissat B."/>
            <person name="Martin F."/>
            <person name="Thomas P.D."/>
            <person name="Tyler B.M."/>
            <person name="De Vries R.P."/>
            <person name="Kamoun S."/>
            <person name="Yandell M."/>
            <person name="Tisserat N."/>
            <person name="Buell C.R."/>
        </authorList>
    </citation>
    <scope>NUCLEOTIDE SEQUENCE</scope>
    <source>
        <strain evidence="3">DAOM:BR144</strain>
    </source>
</reference>
<feature type="transmembrane region" description="Helical" evidence="1">
    <location>
        <begin position="179"/>
        <end position="205"/>
    </location>
</feature>
<dbReference type="HOGENOM" id="CLU_1158377_0_0_1"/>
<feature type="transmembrane region" description="Helical" evidence="1">
    <location>
        <begin position="138"/>
        <end position="159"/>
    </location>
</feature>
<dbReference type="Proteomes" id="UP000019132">
    <property type="component" value="Unassembled WGS sequence"/>
</dbReference>
<dbReference type="EnsemblProtists" id="PYU1_T013506">
    <property type="protein sequence ID" value="PYU1_T013506"/>
    <property type="gene ID" value="PYU1_G013477"/>
</dbReference>
<evidence type="ECO:0000313" key="3">
    <source>
        <dbReference type="Proteomes" id="UP000019132"/>
    </source>
</evidence>
<dbReference type="VEuPathDB" id="FungiDB:PYU1_G013477"/>
<proteinExistence type="predicted"/>
<dbReference type="InParanoid" id="K3X8F7"/>
<accession>K3X8F7</accession>